<gene>
    <name evidence="3" type="ORF">ABVK50_08945</name>
</gene>
<keyword evidence="3" id="KW-0378">Hydrolase</keyword>
<feature type="signal peptide" evidence="1">
    <location>
        <begin position="1"/>
        <end position="23"/>
    </location>
</feature>
<dbReference type="PANTHER" id="PTHR43265">
    <property type="entry name" value="ESTERASE ESTD"/>
    <property type="match status" value="1"/>
</dbReference>
<evidence type="ECO:0000256" key="1">
    <source>
        <dbReference type="SAM" id="SignalP"/>
    </source>
</evidence>
<dbReference type="GO" id="GO:0006508">
    <property type="term" value="P:proteolysis"/>
    <property type="evidence" value="ECO:0007669"/>
    <property type="project" value="InterPro"/>
</dbReference>
<keyword evidence="1" id="KW-0732">Signal</keyword>
<organism evidence="3">
    <name type="scientific">Mesorhizobium sp. WSM2240</name>
    <dbReference type="NCBI Taxonomy" id="3228851"/>
    <lineage>
        <taxon>Bacteria</taxon>
        <taxon>Pseudomonadati</taxon>
        <taxon>Pseudomonadota</taxon>
        <taxon>Alphaproteobacteria</taxon>
        <taxon>Hyphomicrobiales</taxon>
        <taxon>Phyllobacteriaceae</taxon>
        <taxon>Mesorhizobium</taxon>
    </lineage>
</organism>
<evidence type="ECO:0000259" key="2">
    <source>
        <dbReference type="Pfam" id="PF00326"/>
    </source>
</evidence>
<dbReference type="RefSeq" id="WP_353641892.1">
    <property type="nucleotide sequence ID" value="NZ_CP159253.1"/>
</dbReference>
<dbReference type="InterPro" id="IPR029058">
    <property type="entry name" value="AB_hydrolase_fold"/>
</dbReference>
<dbReference type="EMBL" id="CP159253">
    <property type="protein sequence ID" value="XCG50581.1"/>
    <property type="molecule type" value="Genomic_DNA"/>
</dbReference>
<dbReference type="InterPro" id="IPR053145">
    <property type="entry name" value="AB_hydrolase_Est10"/>
</dbReference>
<reference evidence="3" key="1">
    <citation type="submission" date="2024-06" db="EMBL/GenBank/DDBJ databases">
        <title>Mesorhizobium karijinii sp. nov., a symbiont of the iconic Swainsona formosa from arid Australia.</title>
        <authorList>
            <person name="Hill Y.J."/>
            <person name="Watkin E.L.J."/>
            <person name="O'Hara G.W."/>
            <person name="Terpolilli J."/>
            <person name="Tye M.L."/>
            <person name="Kohlmeier M.G."/>
        </authorList>
    </citation>
    <scope>NUCLEOTIDE SEQUENCE</scope>
    <source>
        <strain evidence="3">WSM2240</strain>
    </source>
</reference>
<accession>A0AAU8CUP9</accession>
<dbReference type="InterPro" id="IPR001375">
    <property type="entry name" value="Peptidase_S9_cat"/>
</dbReference>
<protein>
    <submittedName>
        <fullName evidence="3">Alpha/beta hydrolase</fullName>
    </submittedName>
</protein>
<proteinExistence type="predicted"/>
<dbReference type="GO" id="GO:0008236">
    <property type="term" value="F:serine-type peptidase activity"/>
    <property type="evidence" value="ECO:0007669"/>
    <property type="project" value="InterPro"/>
</dbReference>
<dbReference type="PANTHER" id="PTHR43265:SF1">
    <property type="entry name" value="ESTERASE ESTD"/>
    <property type="match status" value="1"/>
</dbReference>
<dbReference type="AlphaFoldDB" id="A0AAU8CUP9"/>
<dbReference type="Gene3D" id="3.40.50.1820">
    <property type="entry name" value="alpha/beta hydrolase"/>
    <property type="match status" value="1"/>
</dbReference>
<feature type="domain" description="Peptidase S9 prolyl oligopeptidase catalytic" evidence="2">
    <location>
        <begin position="79"/>
        <end position="156"/>
    </location>
</feature>
<sequence length="296" mass="31385">MPKLNAHFVVLAASILLAPAAQSAERMVDFTVDGQKVIGTLALPDGVTAPPAVLLLHGFTGSRDELEIPSEKEGIFERAARMWADKGIASLRIDFRGSGESEGKFEDTTLDGQIKDALAALDFLAAGGEVDKDRIALVGWSMGGAVASAVAGRTEHELTSVSLWAPGTNMAGSMAFVLGHETVKQGLASGGQPVSAKLPWGAEVSLKTGFFDSLYAIDPVAEITRYDGPLLVAVGTKDDVVFPQPAAGQVLLDYHDGPEELWVRPMDHVFNAFQDAKTVDELIVKTGDFIAENLPQ</sequence>
<name>A0AAU8CUP9_9HYPH</name>
<dbReference type="GO" id="GO:0052689">
    <property type="term" value="F:carboxylic ester hydrolase activity"/>
    <property type="evidence" value="ECO:0007669"/>
    <property type="project" value="TreeGrafter"/>
</dbReference>
<feature type="chain" id="PRO_5043459515" evidence="1">
    <location>
        <begin position="24"/>
        <end position="296"/>
    </location>
</feature>
<dbReference type="SUPFAM" id="SSF53474">
    <property type="entry name" value="alpha/beta-Hydrolases"/>
    <property type="match status" value="1"/>
</dbReference>
<dbReference type="Pfam" id="PF00326">
    <property type="entry name" value="Peptidase_S9"/>
    <property type="match status" value="1"/>
</dbReference>
<evidence type="ECO:0000313" key="3">
    <source>
        <dbReference type="EMBL" id="XCG50581.1"/>
    </source>
</evidence>